<evidence type="ECO:0000256" key="2">
    <source>
        <dbReference type="ARBA" id="ARBA00005722"/>
    </source>
</evidence>
<keyword evidence="8" id="KW-1185">Reference proteome</keyword>
<dbReference type="PANTHER" id="PTHR38776">
    <property type="entry name" value="MLTA-INTERACTING PROTEIN-RELATED"/>
    <property type="match status" value="1"/>
</dbReference>
<dbReference type="EMBL" id="QJJS01000025">
    <property type="protein sequence ID" value="PXW92332.1"/>
    <property type="molecule type" value="Genomic_DNA"/>
</dbReference>
<comment type="subcellular location">
    <subcellularLocation>
        <location evidence="1">Cell outer membrane</location>
    </subcellularLocation>
</comment>
<dbReference type="OrthoDB" id="8585044at2"/>
<organism evidence="7 8">
    <name type="scientific">Sphaerotilus hippei</name>
    <dbReference type="NCBI Taxonomy" id="744406"/>
    <lineage>
        <taxon>Bacteria</taxon>
        <taxon>Pseudomonadati</taxon>
        <taxon>Pseudomonadota</taxon>
        <taxon>Betaproteobacteria</taxon>
        <taxon>Burkholderiales</taxon>
        <taxon>Sphaerotilaceae</taxon>
        <taxon>Sphaerotilus</taxon>
    </lineage>
</organism>
<dbReference type="PANTHER" id="PTHR38776:SF1">
    <property type="entry name" value="MLTA-INTERACTING PROTEIN-RELATED"/>
    <property type="match status" value="1"/>
</dbReference>
<comment type="similarity">
    <text evidence="2">Belongs to the MipA/OmpV family.</text>
</comment>
<dbReference type="Pfam" id="PF06629">
    <property type="entry name" value="MipA"/>
    <property type="match status" value="1"/>
</dbReference>
<evidence type="ECO:0000256" key="3">
    <source>
        <dbReference type="ARBA" id="ARBA00022729"/>
    </source>
</evidence>
<sequence length="270" mass="28818">MHPSTPSSRTRSPSLRRWAALSSGALLLGAHAAATAQAPASEGWTFRLGPTLVAGPTHPGSDQSKLRLLPNFEARRGLLTIDPVLGVGIDWQDGSGLRLRGGIGLDFSARQAEDDDRLRGLEELKGTAALRLGAEQRLGPWTVGGRLVSRLARQSQRGSTLDTELGYSLYSGPQGALSSGVSVRWMDGLYARHFFGIDASQAAISGLPVHAAHGGLMSAGLYAQAFERLDANWSGFARLNLQRLQGDAADSPVTRRRLQTTLVLGVSRQF</sequence>
<keyword evidence="5" id="KW-0998">Cell outer membrane</keyword>
<feature type="signal peptide" evidence="6">
    <location>
        <begin position="1"/>
        <end position="32"/>
    </location>
</feature>
<dbReference type="Proteomes" id="UP000247811">
    <property type="component" value="Unassembled WGS sequence"/>
</dbReference>
<gene>
    <name evidence="7" type="ORF">C7444_1256</name>
</gene>
<feature type="chain" id="PRO_5016234115" evidence="6">
    <location>
        <begin position="33"/>
        <end position="270"/>
    </location>
</feature>
<evidence type="ECO:0000313" key="7">
    <source>
        <dbReference type="EMBL" id="PXW92332.1"/>
    </source>
</evidence>
<evidence type="ECO:0000313" key="8">
    <source>
        <dbReference type="Proteomes" id="UP000247811"/>
    </source>
</evidence>
<dbReference type="InterPro" id="IPR010583">
    <property type="entry name" value="MipA"/>
</dbReference>
<dbReference type="AlphaFoldDB" id="A0A318GUT0"/>
<evidence type="ECO:0000256" key="5">
    <source>
        <dbReference type="ARBA" id="ARBA00023237"/>
    </source>
</evidence>
<comment type="caution">
    <text evidence="7">The sequence shown here is derived from an EMBL/GenBank/DDBJ whole genome shotgun (WGS) entry which is preliminary data.</text>
</comment>
<dbReference type="GO" id="GO:0009279">
    <property type="term" value="C:cell outer membrane"/>
    <property type="evidence" value="ECO:0007669"/>
    <property type="project" value="UniProtKB-SubCell"/>
</dbReference>
<proteinExistence type="inferred from homology"/>
<keyword evidence="3 6" id="KW-0732">Signal</keyword>
<keyword evidence="4" id="KW-0472">Membrane</keyword>
<accession>A0A318GUT0</accession>
<evidence type="ECO:0000256" key="1">
    <source>
        <dbReference type="ARBA" id="ARBA00004442"/>
    </source>
</evidence>
<dbReference type="RefSeq" id="WP_110402353.1">
    <property type="nucleotide sequence ID" value="NZ_QJJS01000025.1"/>
</dbReference>
<evidence type="ECO:0000256" key="6">
    <source>
        <dbReference type="SAM" id="SignalP"/>
    </source>
</evidence>
<evidence type="ECO:0000256" key="4">
    <source>
        <dbReference type="ARBA" id="ARBA00023136"/>
    </source>
</evidence>
<name>A0A318GUT0_9BURK</name>
<reference evidence="7 8" key="1">
    <citation type="submission" date="2018-05" db="EMBL/GenBank/DDBJ databases">
        <title>Genomic Encyclopedia of Type Strains, Phase IV (KMG-IV): sequencing the most valuable type-strain genomes for metagenomic binning, comparative biology and taxonomic classification.</title>
        <authorList>
            <person name="Goeker M."/>
        </authorList>
    </citation>
    <scope>NUCLEOTIDE SEQUENCE [LARGE SCALE GENOMIC DNA]</scope>
    <source>
        <strain evidence="7 8">DSM 566</strain>
    </source>
</reference>
<protein>
    <submittedName>
        <fullName evidence="7">Outer membrane scaffolding protein for murein synthesis (MipA/OmpV family)</fullName>
    </submittedName>
</protein>